<evidence type="ECO:0000256" key="1">
    <source>
        <dbReference type="ARBA" id="ARBA00009809"/>
    </source>
</evidence>
<accession>A0A498RFR6</accession>
<dbReference type="InterPro" id="IPR001944">
    <property type="entry name" value="Glycoside_Hdrlase_35"/>
</dbReference>
<dbReference type="InterPro" id="IPR031330">
    <property type="entry name" value="Gly_Hdrlase_35_cat"/>
</dbReference>
<dbReference type="Proteomes" id="UP000277811">
    <property type="component" value="Unassembled WGS sequence"/>
</dbReference>
<dbReference type="OrthoDB" id="9813184at2"/>
<dbReference type="EMBL" id="UPPP01000134">
    <property type="protein sequence ID" value="VBB09855.1"/>
    <property type="molecule type" value="Genomic_DNA"/>
</dbReference>
<dbReference type="Gene3D" id="3.20.20.80">
    <property type="entry name" value="Glycosidases"/>
    <property type="match status" value="1"/>
</dbReference>
<dbReference type="Pfam" id="PF10435">
    <property type="entry name" value="BetaGal_dom2"/>
    <property type="match status" value="1"/>
</dbReference>
<dbReference type="SUPFAM" id="SSF51445">
    <property type="entry name" value="(Trans)glycosidases"/>
    <property type="match status" value="1"/>
</dbReference>
<dbReference type="InterPro" id="IPR018954">
    <property type="entry name" value="Betagal_dom2"/>
</dbReference>
<dbReference type="InterPro" id="IPR037110">
    <property type="entry name" value="Betagal_dom2_sf"/>
</dbReference>
<evidence type="ECO:0000259" key="3">
    <source>
        <dbReference type="SMART" id="SM01029"/>
    </source>
</evidence>
<dbReference type="PANTHER" id="PTHR23421">
    <property type="entry name" value="BETA-GALACTOSIDASE RELATED"/>
    <property type="match status" value="1"/>
</dbReference>
<dbReference type="SUPFAM" id="SSF51011">
    <property type="entry name" value="Glycosyl hydrolase domain"/>
    <property type="match status" value="1"/>
</dbReference>
<protein>
    <recommendedName>
        <fullName evidence="3">Beta-galactosidase domain-containing protein</fullName>
    </recommendedName>
</protein>
<dbReference type="SMART" id="SM01029">
    <property type="entry name" value="BetaGal_dom2"/>
    <property type="match status" value="1"/>
</dbReference>
<dbReference type="RefSeq" id="WP_122630704.1">
    <property type="nucleotide sequence ID" value="NZ_UPPP01000134.1"/>
</dbReference>
<organism evidence="4 5">
    <name type="scientific">Lucifera butyrica</name>
    <dbReference type="NCBI Taxonomy" id="1351585"/>
    <lineage>
        <taxon>Bacteria</taxon>
        <taxon>Bacillati</taxon>
        <taxon>Bacillota</taxon>
        <taxon>Negativicutes</taxon>
        <taxon>Veillonellales</taxon>
        <taxon>Veillonellaceae</taxon>
        <taxon>Lucifera</taxon>
    </lineage>
</organism>
<keyword evidence="5" id="KW-1185">Reference proteome</keyword>
<dbReference type="Pfam" id="PF01301">
    <property type="entry name" value="Glyco_hydro_35"/>
    <property type="match status" value="1"/>
</dbReference>
<dbReference type="GO" id="GO:0005975">
    <property type="term" value="P:carbohydrate metabolic process"/>
    <property type="evidence" value="ECO:0007669"/>
    <property type="project" value="InterPro"/>
</dbReference>
<sequence length="779" mass="88326">MKRYYLDVDNAAKKIYSGHIKLGGSNPQGERIDFTNYYMQRNKEPFFGICGEYHYSRYEESSWEDEIIKMKMCGVNIISTYIFWIHHEEVEGVFDWEENKNLRRFVELCGKHGLYVFIRIGPFNHGEVRNGGIPDWLFGQPFAIRSNDEGYLFYVRRFYDAIGKQVRGLLYKDGGAVIGTQIENEYMHAGAPWEITTGVSNEWLSSGGDGEDHMKKLKSMAREAGIETPVYTCTAWGGAAAPVDEMLPLWGGYAFWPWIFYDDDVKEHPATPEYLFRDHHNNKLSRCYNFEPGYKPEDYPYACCEMGGGMTVFYKYRFTVPPASVEAMTGIKVAGGCNFVGYYMFHGGSNPKGKRNGYLNEHATPKISYDFQAPLGEFGQVRESYKRLKLLHYFFIDFAQDLCRMKTMLPPEAAKLEPEEIETLRYALRVKNGSGFLFINNYQDHVETRWQTDFGFAFTMDGGQLKLPYSGGLSLARDSSCILPVNLNLAGITLRYASAQLITRLDFDGEAYYFFFTPEGMRTEYCFADENLADLSVENGVCKKTAGGTVVYVEEQTTALIKLTTNTGKKITLCTLTREQSLNLWKANFRGRGRILITEANVLATEDGLKLECVDRDRVSLMMFPPLQEEIAVTGGHCVTKDVSGLFAGYLIAVNRNPICFHINRVSDSKAVLTFAPDSFTGLKELLLRIGYEGDIGYAFIDGELIHDNFCNGTAWEIGLKRFEQNLLTKQMYISVSPLKKGSYVKNDSAMAARREVVAEETAVIHFVKAAGVYEIIIV</sequence>
<dbReference type="AlphaFoldDB" id="A0A498RFR6"/>
<dbReference type="PRINTS" id="PR00742">
    <property type="entry name" value="GLHYDRLASE35"/>
</dbReference>
<comment type="similarity">
    <text evidence="1 2">Belongs to the glycosyl hydrolase 35 family.</text>
</comment>
<dbReference type="Gene3D" id="2.102.20.10">
    <property type="entry name" value="Beta-galactosidase, domain 2"/>
    <property type="match status" value="1"/>
</dbReference>
<name>A0A498RFR6_9FIRM</name>
<evidence type="ECO:0000256" key="2">
    <source>
        <dbReference type="RuleBase" id="RU003679"/>
    </source>
</evidence>
<evidence type="ECO:0000313" key="4">
    <source>
        <dbReference type="EMBL" id="VBB09855.1"/>
    </source>
</evidence>
<feature type="domain" description="Beta-galactosidase" evidence="3">
    <location>
        <begin position="423"/>
        <end position="584"/>
    </location>
</feature>
<gene>
    <name evidence="4" type="ORF">LUCI_5153</name>
</gene>
<reference evidence="4 5" key="1">
    <citation type="submission" date="2018-06" db="EMBL/GenBank/DDBJ databases">
        <authorList>
            <person name="Strepis N."/>
        </authorList>
    </citation>
    <scope>NUCLEOTIDE SEQUENCE [LARGE SCALE GENOMIC DNA]</scope>
    <source>
        <strain evidence="4">LUCI</strain>
    </source>
</reference>
<evidence type="ECO:0000313" key="5">
    <source>
        <dbReference type="Proteomes" id="UP000277811"/>
    </source>
</evidence>
<proteinExistence type="inferred from homology"/>
<dbReference type="GO" id="GO:0004553">
    <property type="term" value="F:hydrolase activity, hydrolyzing O-glycosyl compounds"/>
    <property type="evidence" value="ECO:0007669"/>
    <property type="project" value="InterPro"/>
</dbReference>
<dbReference type="InterPro" id="IPR017853">
    <property type="entry name" value="GH"/>
</dbReference>